<sequence>MELFGEGTGEDIMICITQHSSDTVWRVKEFKAMKHIRPEEGGPLLCLRSFRIISPKQGQEYRLQRYENVFTIKDSIQEDHLCTTLLIDDREVPVYFGEESTLPGSDIKDYFYSSEMSPD</sequence>
<dbReference type="AlphaFoldDB" id="A0A4Y2ETG2"/>
<comment type="caution">
    <text evidence="1">The sequence shown here is derived from an EMBL/GenBank/DDBJ whole genome shotgun (WGS) entry which is preliminary data.</text>
</comment>
<protein>
    <submittedName>
        <fullName evidence="1">Uncharacterized protein</fullName>
    </submittedName>
</protein>
<dbReference type="Proteomes" id="UP000499080">
    <property type="component" value="Unassembled WGS sequence"/>
</dbReference>
<gene>
    <name evidence="1" type="ORF">AVEN_127430_1</name>
</gene>
<evidence type="ECO:0000313" key="2">
    <source>
        <dbReference type="Proteomes" id="UP000499080"/>
    </source>
</evidence>
<dbReference type="EMBL" id="BGPR01000710">
    <property type="protein sequence ID" value="GBM32522.1"/>
    <property type="molecule type" value="Genomic_DNA"/>
</dbReference>
<reference evidence="1 2" key="1">
    <citation type="journal article" date="2019" name="Sci. Rep.">
        <title>Orb-weaving spider Araneus ventricosus genome elucidates the spidroin gene catalogue.</title>
        <authorList>
            <person name="Kono N."/>
            <person name="Nakamura H."/>
            <person name="Ohtoshi R."/>
            <person name="Moran D.A.P."/>
            <person name="Shinohara A."/>
            <person name="Yoshida Y."/>
            <person name="Fujiwara M."/>
            <person name="Mori M."/>
            <person name="Tomita M."/>
            <person name="Arakawa K."/>
        </authorList>
    </citation>
    <scope>NUCLEOTIDE SEQUENCE [LARGE SCALE GENOMIC DNA]</scope>
</reference>
<keyword evidence="2" id="KW-1185">Reference proteome</keyword>
<organism evidence="1 2">
    <name type="scientific">Araneus ventricosus</name>
    <name type="common">Orbweaver spider</name>
    <name type="synonym">Epeira ventricosa</name>
    <dbReference type="NCBI Taxonomy" id="182803"/>
    <lineage>
        <taxon>Eukaryota</taxon>
        <taxon>Metazoa</taxon>
        <taxon>Ecdysozoa</taxon>
        <taxon>Arthropoda</taxon>
        <taxon>Chelicerata</taxon>
        <taxon>Arachnida</taxon>
        <taxon>Araneae</taxon>
        <taxon>Araneomorphae</taxon>
        <taxon>Entelegynae</taxon>
        <taxon>Araneoidea</taxon>
        <taxon>Araneidae</taxon>
        <taxon>Araneus</taxon>
    </lineage>
</organism>
<accession>A0A4Y2ETG2</accession>
<name>A0A4Y2ETG2_ARAVE</name>
<evidence type="ECO:0000313" key="1">
    <source>
        <dbReference type="EMBL" id="GBM32522.1"/>
    </source>
</evidence>
<proteinExistence type="predicted"/>